<dbReference type="Proteomes" id="UP001139011">
    <property type="component" value="Unassembled WGS sequence"/>
</dbReference>
<feature type="transmembrane region" description="Helical" evidence="1">
    <location>
        <begin position="65"/>
        <end position="87"/>
    </location>
</feature>
<keyword evidence="1" id="KW-0812">Transmembrane</keyword>
<name>A0A9X1XC68_9BACL</name>
<protein>
    <recommendedName>
        <fullName evidence="4">Major facilitator superfamily (MFS) profile domain-containing protein</fullName>
    </recommendedName>
</protein>
<proteinExistence type="predicted"/>
<dbReference type="EMBL" id="JAIWJX010000002">
    <property type="protein sequence ID" value="MCK6258202.1"/>
    <property type="molecule type" value="Genomic_DNA"/>
</dbReference>
<dbReference type="InterPro" id="IPR036259">
    <property type="entry name" value="MFS_trans_sf"/>
</dbReference>
<feature type="transmembrane region" description="Helical" evidence="1">
    <location>
        <begin position="37"/>
        <end position="58"/>
    </location>
</feature>
<dbReference type="RefSeq" id="WP_248253541.1">
    <property type="nucleotide sequence ID" value="NZ_JAIWJX010000002.1"/>
</dbReference>
<evidence type="ECO:0000313" key="2">
    <source>
        <dbReference type="EMBL" id="MCK6258202.1"/>
    </source>
</evidence>
<evidence type="ECO:0000313" key="3">
    <source>
        <dbReference type="Proteomes" id="UP001139011"/>
    </source>
</evidence>
<organism evidence="2 3">
    <name type="scientific">Fictibacillus marinisediminis</name>
    <dbReference type="NCBI Taxonomy" id="2878389"/>
    <lineage>
        <taxon>Bacteria</taxon>
        <taxon>Bacillati</taxon>
        <taxon>Bacillota</taxon>
        <taxon>Bacilli</taxon>
        <taxon>Bacillales</taxon>
        <taxon>Fictibacillaceae</taxon>
        <taxon>Fictibacillus</taxon>
    </lineage>
</organism>
<dbReference type="SUPFAM" id="SSF103473">
    <property type="entry name" value="MFS general substrate transporter"/>
    <property type="match status" value="1"/>
</dbReference>
<gene>
    <name evidence="2" type="ORF">LCY76_16630</name>
</gene>
<evidence type="ECO:0008006" key="4">
    <source>
        <dbReference type="Google" id="ProtNLM"/>
    </source>
</evidence>
<accession>A0A9X1XC68</accession>
<comment type="caution">
    <text evidence="2">The sequence shown here is derived from an EMBL/GenBank/DDBJ whole genome shotgun (WGS) entry which is preliminary data.</text>
</comment>
<evidence type="ECO:0000256" key="1">
    <source>
        <dbReference type="SAM" id="Phobius"/>
    </source>
</evidence>
<keyword evidence="3" id="KW-1185">Reference proteome</keyword>
<keyword evidence="1" id="KW-1133">Transmembrane helix</keyword>
<dbReference type="AlphaFoldDB" id="A0A9X1XC68"/>
<keyword evidence="1" id="KW-0472">Membrane</keyword>
<reference evidence="2" key="1">
    <citation type="submission" date="2021-09" db="EMBL/GenBank/DDBJ databases">
        <title>Genome analysis of Fictibacillus sp. KIGAM418 isolated from marine sediment.</title>
        <authorList>
            <person name="Seo M.-J."/>
            <person name="Cho E.-S."/>
            <person name="Hwang C.Y."/>
        </authorList>
    </citation>
    <scope>NUCLEOTIDE SEQUENCE</scope>
    <source>
        <strain evidence="2">KIGAM418</strain>
    </source>
</reference>
<sequence length="98" mass="10106">MTIPLLMLWSFSAWSSGPSLQYNPVWLAPEASEILLSLYGSCIQLGIAAAAGVGGIALRNSSVLSVSWIGAASVVIAAIIAAALFSLNSKVTKNEKAV</sequence>